<evidence type="ECO:0000259" key="5">
    <source>
        <dbReference type="SMART" id="SM00722"/>
    </source>
</evidence>
<evidence type="ECO:0000313" key="6">
    <source>
        <dbReference type="EMBL" id="AKB84721.1"/>
    </source>
</evidence>
<keyword evidence="4" id="KW-1133">Transmembrane helix</keyword>
<evidence type="ECO:0000256" key="3">
    <source>
        <dbReference type="ARBA" id="ARBA00022786"/>
    </source>
</evidence>
<feature type="transmembrane region" description="Helical" evidence="4">
    <location>
        <begin position="549"/>
        <end position="568"/>
    </location>
</feature>
<gene>
    <name evidence="6" type="ORF">MCMEM_0668</name>
</gene>
<name>A0A0E3SQ65_METMT</name>
<dbReference type="PANTHER" id="PTHR22990">
    <property type="entry name" value="F-BOX ONLY PROTEIN"/>
    <property type="match status" value="1"/>
</dbReference>
<dbReference type="AlphaFoldDB" id="A0A0E3SQ65"/>
<dbReference type="SUPFAM" id="SSF51126">
    <property type="entry name" value="Pectin lyase-like"/>
    <property type="match status" value="2"/>
</dbReference>
<feature type="transmembrane region" description="Helical" evidence="4">
    <location>
        <begin position="455"/>
        <end position="479"/>
    </location>
</feature>
<keyword evidence="2" id="KW-0677">Repeat</keyword>
<dbReference type="OrthoDB" id="36243at2157"/>
<dbReference type="KEGG" id="mmet:MCMEM_0668"/>
<dbReference type="NCBIfam" id="TIGR03804">
    <property type="entry name" value="para_beta_helix"/>
    <property type="match status" value="6"/>
</dbReference>
<dbReference type="SMART" id="SM00722">
    <property type="entry name" value="CASH"/>
    <property type="match status" value="2"/>
</dbReference>
<dbReference type="InterPro" id="IPR022441">
    <property type="entry name" value="Para_beta_helix_rpt-2"/>
</dbReference>
<dbReference type="STRING" id="1434104.MCMEM_0668"/>
<feature type="transmembrane region" description="Helical" evidence="4">
    <location>
        <begin position="521"/>
        <end position="542"/>
    </location>
</feature>
<organism evidence="6 7">
    <name type="scientific">Methanococcoides methylutens MM1</name>
    <dbReference type="NCBI Taxonomy" id="1434104"/>
    <lineage>
        <taxon>Archaea</taxon>
        <taxon>Methanobacteriati</taxon>
        <taxon>Methanobacteriota</taxon>
        <taxon>Stenosarchaea group</taxon>
        <taxon>Methanomicrobia</taxon>
        <taxon>Methanosarcinales</taxon>
        <taxon>Methanosarcinaceae</taxon>
        <taxon>Methanococcoides</taxon>
    </lineage>
</organism>
<keyword evidence="4" id="KW-0812">Transmembrane</keyword>
<feature type="transmembrane region" description="Helical" evidence="4">
    <location>
        <begin position="491"/>
        <end position="509"/>
    </location>
</feature>
<dbReference type="InterPro" id="IPR012334">
    <property type="entry name" value="Pectin_lyas_fold"/>
</dbReference>
<keyword evidence="3" id="KW-0833">Ubl conjugation pathway</keyword>
<accession>A0A0E3SQ65</accession>
<feature type="domain" description="Carbohydrate-binding/sugar hydrolysis" evidence="5">
    <location>
        <begin position="233"/>
        <end position="375"/>
    </location>
</feature>
<evidence type="ECO:0000256" key="2">
    <source>
        <dbReference type="ARBA" id="ARBA00022737"/>
    </source>
</evidence>
<dbReference type="Proteomes" id="UP000033048">
    <property type="component" value="Chromosome"/>
</dbReference>
<dbReference type="InterPro" id="IPR007742">
    <property type="entry name" value="NosD_dom"/>
</dbReference>
<evidence type="ECO:0000313" key="7">
    <source>
        <dbReference type="Proteomes" id="UP000033048"/>
    </source>
</evidence>
<feature type="transmembrane region" description="Helical" evidence="4">
    <location>
        <begin position="425"/>
        <end position="443"/>
    </location>
</feature>
<dbReference type="InterPro" id="IPR039448">
    <property type="entry name" value="Beta_helix"/>
</dbReference>
<sequence>MQMKSCYIFYIAMAIGFLTMVTGGAAADTITVDDNGSANYTNIQAAIDAANNGDTILVYPGIYSEYVDVNKELTIVAKSGNLGDTIVQAIDSSDYVFHITADEVKISGFYVKDGVERYWEDSVPGIYLDGVHNCVINNNQFSNVFYGLVLEASSNNTLSNNIATYNIGGIHLIDSNYNILDNNAALNNSENGILLEHSTYNNLNKNNAFNSIHGIRLTNSENNFLSYNTVSNTTCGIYFEASDNNTLDNNIALNNFIGIRLIGSSYCTLKNNTASNNKDGIYLESYCNDNILINNNVSNNHAGISLRGYNKNNTLEYNKVNSNEKYGIVLFSSNNNKLRDNTASNNDIGIFLKFSHWNLLENNDGSNERYGIYHSASKYNTLSNNNIKGEVFLKALAFVFLLILIMLSTSYLLKDKIGKKKSIISVSMILLLPLLPALIGVIYELHLLETIISILLWNYLFIRFLEFGLPAAVIIFYGYTTEDKLFSTLSGVFLIPLFFIYADILLGMLDPQSIMNLGYWLQWNAIVDVSPFMVLYGLIGYFGARRTKLSLIISICIAIFILVIISGID</sequence>
<dbReference type="HOGENOM" id="CLU_478694_0_0_2"/>
<dbReference type="GeneID" id="69200611"/>
<dbReference type="PANTHER" id="PTHR22990:SF15">
    <property type="entry name" value="F-BOX ONLY PROTEIN 10"/>
    <property type="match status" value="1"/>
</dbReference>
<dbReference type="InterPro" id="IPR006633">
    <property type="entry name" value="Carb-bd_sugar_hydrolysis-dom"/>
</dbReference>
<dbReference type="InterPro" id="IPR006626">
    <property type="entry name" value="PbH1"/>
</dbReference>
<feature type="transmembrane region" description="Helical" evidence="4">
    <location>
        <begin position="391"/>
        <end position="413"/>
    </location>
</feature>
<keyword evidence="4" id="KW-0472">Membrane</keyword>
<protein>
    <recommendedName>
        <fullName evidence="5">Carbohydrate-binding/sugar hydrolysis domain-containing protein</fullName>
    </recommendedName>
</protein>
<proteinExistence type="predicted"/>
<dbReference type="InterPro" id="IPR011050">
    <property type="entry name" value="Pectin_lyase_fold/virulence"/>
</dbReference>
<evidence type="ECO:0000256" key="4">
    <source>
        <dbReference type="SAM" id="Phobius"/>
    </source>
</evidence>
<dbReference type="EMBL" id="CP009518">
    <property type="protein sequence ID" value="AKB84721.1"/>
    <property type="molecule type" value="Genomic_DNA"/>
</dbReference>
<comment type="pathway">
    <text evidence="1">Protein modification; protein ubiquitination.</text>
</comment>
<dbReference type="Pfam" id="PF05048">
    <property type="entry name" value="NosD"/>
    <property type="match status" value="1"/>
</dbReference>
<reference evidence="6 7" key="1">
    <citation type="submission" date="2014-07" db="EMBL/GenBank/DDBJ databases">
        <title>Methanogenic archaea and the global carbon cycle.</title>
        <authorList>
            <person name="Henriksen J.R."/>
            <person name="Luke J."/>
            <person name="Reinhart S."/>
            <person name="Benedict M.N."/>
            <person name="Youngblut N.D."/>
            <person name="Metcalf M.E."/>
            <person name="Whitaker R.J."/>
            <person name="Metcalf W.W."/>
        </authorList>
    </citation>
    <scope>NUCLEOTIDE SEQUENCE [LARGE SCALE GENOMIC DNA]</scope>
    <source>
        <strain evidence="6 7">MM1</strain>
    </source>
</reference>
<dbReference type="Pfam" id="PF13229">
    <property type="entry name" value="Beta_helix"/>
    <property type="match status" value="1"/>
</dbReference>
<evidence type="ECO:0000256" key="1">
    <source>
        <dbReference type="ARBA" id="ARBA00004906"/>
    </source>
</evidence>
<dbReference type="SMART" id="SM00710">
    <property type="entry name" value="PbH1"/>
    <property type="match status" value="11"/>
</dbReference>
<dbReference type="InterPro" id="IPR051550">
    <property type="entry name" value="SCF-Subunits/Alg-Epimerases"/>
</dbReference>
<dbReference type="RefSeq" id="WP_048204902.1">
    <property type="nucleotide sequence ID" value="NZ_CP009518.1"/>
</dbReference>
<dbReference type="Gene3D" id="2.160.20.10">
    <property type="entry name" value="Single-stranded right-handed beta-helix, Pectin lyase-like"/>
    <property type="match status" value="2"/>
</dbReference>
<feature type="domain" description="Carbohydrate-binding/sugar hydrolysis" evidence="5">
    <location>
        <begin position="58"/>
        <end position="196"/>
    </location>
</feature>
<keyword evidence="7" id="KW-1185">Reference proteome</keyword>